<evidence type="ECO:0000313" key="2">
    <source>
        <dbReference type="Proteomes" id="UP000002495"/>
    </source>
</evidence>
<name>Q7VH59_HELHP</name>
<protein>
    <submittedName>
        <fullName evidence="1">Uncharacterized protein</fullName>
    </submittedName>
</protein>
<dbReference type="RefSeq" id="WP_011115948.1">
    <property type="nucleotide sequence ID" value="NC_004917.1"/>
</dbReference>
<dbReference type="HOGENOM" id="CLU_2954192_0_0_7"/>
<gene>
    <name evidence="1" type="ordered locus">HH_1108</name>
</gene>
<dbReference type="AlphaFoldDB" id="Q7VH59"/>
<sequence length="59" mass="6916">MPPLDSINENAYRTKSTSPFQSLAVVESEIRESLIAKRVEDSQYSSYFFARIWRDITRD</sequence>
<dbReference type="STRING" id="235279.HH_1108"/>
<organism evidence="1 2">
    <name type="scientific">Helicobacter hepaticus (strain ATCC 51449 / 3B1)</name>
    <dbReference type="NCBI Taxonomy" id="235279"/>
    <lineage>
        <taxon>Bacteria</taxon>
        <taxon>Pseudomonadati</taxon>
        <taxon>Campylobacterota</taxon>
        <taxon>Epsilonproteobacteria</taxon>
        <taxon>Campylobacterales</taxon>
        <taxon>Helicobacteraceae</taxon>
        <taxon>Helicobacter</taxon>
    </lineage>
</organism>
<dbReference type="KEGG" id="hhe:HH_1108"/>
<proteinExistence type="predicted"/>
<accession>Q7VH59</accession>
<dbReference type="Proteomes" id="UP000002495">
    <property type="component" value="Chromosome"/>
</dbReference>
<dbReference type="OrthoDB" id="10007979at2"/>
<evidence type="ECO:0000313" key="1">
    <source>
        <dbReference type="EMBL" id="AAP77705.1"/>
    </source>
</evidence>
<dbReference type="EMBL" id="AE017125">
    <property type="protein sequence ID" value="AAP77705.1"/>
    <property type="molecule type" value="Genomic_DNA"/>
</dbReference>
<reference evidence="1 2" key="1">
    <citation type="journal article" date="2003" name="Proc. Natl. Acad. Sci. U.S.A.">
        <title>The complete genome sequence of the carcinogenic bacterium Helicobacter hepaticus.</title>
        <authorList>
            <person name="Suerbaum S."/>
            <person name="Josenhans C."/>
            <person name="Sterzenbach T."/>
            <person name="Drescher B."/>
            <person name="Brandt P."/>
            <person name="Bell M."/>
            <person name="Droege M."/>
            <person name="Fartmann B."/>
            <person name="Fischer H.-P."/>
            <person name="Ge Z."/>
            <person name="Hoerster A."/>
            <person name="Holland R."/>
            <person name="Klein K."/>
            <person name="Koenig J."/>
            <person name="Macko L."/>
            <person name="Mendz G.L."/>
            <person name="Nyakatura G."/>
            <person name="Schauer D.B."/>
            <person name="Shen Z."/>
            <person name="Weber J."/>
            <person name="Frosch M."/>
            <person name="Fox J.G."/>
        </authorList>
    </citation>
    <scope>NUCLEOTIDE SEQUENCE [LARGE SCALE GENOMIC DNA]</scope>
    <source>
        <strain evidence="2">ATCC 51449 / 3B1</strain>
    </source>
</reference>
<keyword evidence="2" id="KW-1185">Reference proteome</keyword>